<protein>
    <submittedName>
        <fullName evidence="2">Uncharacterized protein</fullName>
    </submittedName>
</protein>
<dbReference type="AlphaFoldDB" id="A0A841JHU9"/>
<sequence length="83" mass="9510">MRYLIKEQKAMKKKDKEAQALSGAGELISVKLLFSIYILLVITCFILLYTLSVIIRHRSPERGRIQSTYKFKPTNTARGVANH</sequence>
<comment type="caution">
    <text evidence="2">The sequence shown here is derived from an EMBL/GenBank/DDBJ whole genome shotgun (WGS) entry which is preliminary data.</text>
</comment>
<keyword evidence="1" id="KW-0812">Transmembrane</keyword>
<gene>
    <name evidence="2" type="ORF">HDF22_004884</name>
</gene>
<evidence type="ECO:0000256" key="1">
    <source>
        <dbReference type="SAM" id="Phobius"/>
    </source>
</evidence>
<reference evidence="2 3" key="1">
    <citation type="submission" date="2020-08" db="EMBL/GenBank/DDBJ databases">
        <title>Genomic Encyclopedia of Type Strains, Phase IV (KMG-V): Genome sequencing to study the core and pangenomes of soil and plant-associated prokaryotes.</title>
        <authorList>
            <person name="Whitman W."/>
        </authorList>
    </citation>
    <scope>NUCLEOTIDE SEQUENCE [LARGE SCALE GENOMIC DNA]</scope>
    <source>
        <strain evidence="2 3">MP601</strain>
    </source>
</reference>
<keyword evidence="1" id="KW-1133">Transmembrane helix</keyword>
<proteinExistence type="predicted"/>
<dbReference type="EMBL" id="JACHCA010000017">
    <property type="protein sequence ID" value="MBB6130739.1"/>
    <property type="molecule type" value="Genomic_DNA"/>
</dbReference>
<accession>A0A841JHU9</accession>
<organism evidence="2 3">
    <name type="scientific">Mucilaginibacter lappiensis</name>
    <dbReference type="NCBI Taxonomy" id="354630"/>
    <lineage>
        <taxon>Bacteria</taxon>
        <taxon>Pseudomonadati</taxon>
        <taxon>Bacteroidota</taxon>
        <taxon>Sphingobacteriia</taxon>
        <taxon>Sphingobacteriales</taxon>
        <taxon>Sphingobacteriaceae</taxon>
        <taxon>Mucilaginibacter</taxon>
    </lineage>
</organism>
<evidence type="ECO:0000313" key="2">
    <source>
        <dbReference type="EMBL" id="MBB6130739.1"/>
    </source>
</evidence>
<keyword evidence="1" id="KW-0472">Membrane</keyword>
<evidence type="ECO:0000313" key="3">
    <source>
        <dbReference type="Proteomes" id="UP000548326"/>
    </source>
</evidence>
<feature type="transmembrane region" description="Helical" evidence="1">
    <location>
        <begin position="32"/>
        <end position="55"/>
    </location>
</feature>
<dbReference type="Proteomes" id="UP000548326">
    <property type="component" value="Unassembled WGS sequence"/>
</dbReference>
<name>A0A841JHU9_9SPHI</name>